<reference evidence="2" key="1">
    <citation type="submission" date="2020-11" db="EMBL/GenBank/DDBJ databases">
        <title>Nocardioides cynanchi sp. nov., isolated from soil of rhizosphere of Cynanchum wilfordii.</title>
        <authorList>
            <person name="Lee J.-S."/>
            <person name="Suh M.K."/>
            <person name="Kim J.-S."/>
        </authorList>
    </citation>
    <scope>NUCLEOTIDE SEQUENCE</scope>
    <source>
        <strain evidence="2">KCTC 19276</strain>
    </source>
</reference>
<feature type="transmembrane region" description="Helical" evidence="1">
    <location>
        <begin position="109"/>
        <end position="127"/>
    </location>
</feature>
<proteinExistence type="predicted"/>
<feature type="transmembrane region" description="Helical" evidence="1">
    <location>
        <begin position="34"/>
        <end position="59"/>
    </location>
</feature>
<evidence type="ECO:0000313" key="3">
    <source>
        <dbReference type="Proteomes" id="UP000660668"/>
    </source>
</evidence>
<accession>A0A930VFA6</accession>
<evidence type="ECO:0000256" key="1">
    <source>
        <dbReference type="SAM" id="Phobius"/>
    </source>
</evidence>
<keyword evidence="1" id="KW-0472">Membrane</keyword>
<keyword evidence="1" id="KW-0812">Transmembrane</keyword>
<dbReference type="Proteomes" id="UP000660668">
    <property type="component" value="Unassembled WGS sequence"/>
</dbReference>
<dbReference type="EMBL" id="JADKPO010000001">
    <property type="protein sequence ID" value="MBF4766444.1"/>
    <property type="molecule type" value="Genomic_DNA"/>
</dbReference>
<keyword evidence="3" id="KW-1185">Reference proteome</keyword>
<dbReference type="RefSeq" id="WP_194694569.1">
    <property type="nucleotide sequence ID" value="NZ_JADKPO010000001.1"/>
</dbReference>
<sequence>MIARIGIAVVGVAFAAYGAWLLLAEDLADLVDAAVWLGAGVVLHDFVLVPLTLALGWLVSRLVPAGLRPRAAAGLVVLGTLTVLAIPVIGRFGERPDNPTILDRGYTAGWLLVVVVVLVVVGVSEVARRRRRPR</sequence>
<organism evidence="2 3">
    <name type="scientific">Nocardioides agariphilus</name>
    <dbReference type="NCBI Taxonomy" id="433664"/>
    <lineage>
        <taxon>Bacteria</taxon>
        <taxon>Bacillati</taxon>
        <taxon>Actinomycetota</taxon>
        <taxon>Actinomycetes</taxon>
        <taxon>Propionibacteriales</taxon>
        <taxon>Nocardioidaceae</taxon>
        <taxon>Nocardioides</taxon>
    </lineage>
</organism>
<comment type="caution">
    <text evidence="2">The sequence shown here is derived from an EMBL/GenBank/DDBJ whole genome shotgun (WGS) entry which is preliminary data.</text>
</comment>
<feature type="transmembrane region" description="Helical" evidence="1">
    <location>
        <begin position="71"/>
        <end position="89"/>
    </location>
</feature>
<keyword evidence="1" id="KW-1133">Transmembrane helix</keyword>
<gene>
    <name evidence="2" type="ORF">ISU10_01530</name>
</gene>
<name>A0A930VFA6_9ACTN</name>
<evidence type="ECO:0000313" key="2">
    <source>
        <dbReference type="EMBL" id="MBF4766444.1"/>
    </source>
</evidence>
<dbReference type="AlphaFoldDB" id="A0A930VFA6"/>
<protein>
    <submittedName>
        <fullName evidence="2">Uncharacterized protein</fullName>
    </submittedName>
</protein>